<name>A0A4R2GGH2_9BACT</name>
<evidence type="ECO:0000313" key="3">
    <source>
        <dbReference type="Proteomes" id="UP000295221"/>
    </source>
</evidence>
<comment type="caution">
    <text evidence="2">The sequence shown here is derived from an EMBL/GenBank/DDBJ whole genome shotgun (WGS) entry which is preliminary data.</text>
</comment>
<evidence type="ECO:0000313" key="2">
    <source>
        <dbReference type="EMBL" id="TCO07191.1"/>
    </source>
</evidence>
<keyword evidence="1" id="KW-0812">Transmembrane</keyword>
<organism evidence="2 3">
    <name type="scientific">Natronoflexus pectinivorans</name>
    <dbReference type="NCBI Taxonomy" id="682526"/>
    <lineage>
        <taxon>Bacteria</taxon>
        <taxon>Pseudomonadati</taxon>
        <taxon>Bacteroidota</taxon>
        <taxon>Bacteroidia</taxon>
        <taxon>Marinilabiliales</taxon>
        <taxon>Marinilabiliaceae</taxon>
        <taxon>Natronoflexus</taxon>
    </lineage>
</organism>
<protein>
    <submittedName>
        <fullName evidence="2">Uncharacterized protein DUF3137</fullName>
    </submittedName>
</protein>
<proteinExistence type="predicted"/>
<keyword evidence="3" id="KW-1185">Reference proteome</keyword>
<reference evidence="2 3" key="1">
    <citation type="submission" date="2019-03" db="EMBL/GenBank/DDBJ databases">
        <title>Genomic Encyclopedia of Type Strains, Phase IV (KMG-IV): sequencing the most valuable type-strain genomes for metagenomic binning, comparative biology and taxonomic classification.</title>
        <authorList>
            <person name="Goeker M."/>
        </authorList>
    </citation>
    <scope>NUCLEOTIDE SEQUENCE [LARGE SCALE GENOMIC DNA]</scope>
    <source>
        <strain evidence="2 3">DSM 24179</strain>
    </source>
</reference>
<dbReference type="OrthoDB" id="1119148at2"/>
<dbReference type="InterPro" id="IPR021484">
    <property type="entry name" value="DUF3137"/>
</dbReference>
<dbReference type="Pfam" id="PF11335">
    <property type="entry name" value="DUF3137"/>
    <property type="match status" value="1"/>
</dbReference>
<sequence>MQTSKKNFDEIFDTLRPVLDSLEEIRKKRFKKYRFYIILSILSVGIFIIGILNDVFLLILFLTLPILFVTDLFDDMNEAVKELRPRFKNEIVLRLLEYFYDDLRYVPNQRVNINLLRKSLLFRKYVYWHSGEDFVSCKVSNIDVCFSEVKAYNLNDQSPIFKGFFIVVLFNKKFRTKTVVVNRRERTLFRKARLNLFKSMDNPAYINLENIEFNEKFLVIGEDQIDARYKLTPALMERMLNYKKKLNTPVSFSFIENYLYVAIPSGVNLFEPSILSPINDKQLLKNDYIYLELITGIVKDLDLNTRIWA</sequence>
<gene>
    <name evidence="2" type="ORF">EV194_1097</name>
</gene>
<feature type="transmembrane region" description="Helical" evidence="1">
    <location>
        <begin position="35"/>
        <end position="68"/>
    </location>
</feature>
<accession>A0A4R2GGH2</accession>
<dbReference type="Proteomes" id="UP000295221">
    <property type="component" value="Unassembled WGS sequence"/>
</dbReference>
<evidence type="ECO:0000256" key="1">
    <source>
        <dbReference type="SAM" id="Phobius"/>
    </source>
</evidence>
<keyword evidence="1" id="KW-0472">Membrane</keyword>
<dbReference type="EMBL" id="SLWK01000009">
    <property type="protein sequence ID" value="TCO07191.1"/>
    <property type="molecule type" value="Genomic_DNA"/>
</dbReference>
<keyword evidence="1" id="KW-1133">Transmembrane helix</keyword>
<dbReference type="AlphaFoldDB" id="A0A4R2GGH2"/>